<feature type="region of interest" description="Disordered" evidence="1">
    <location>
        <begin position="307"/>
        <end position="367"/>
    </location>
</feature>
<feature type="compositionally biased region" description="Polar residues" evidence="1">
    <location>
        <begin position="328"/>
        <end position="337"/>
    </location>
</feature>
<dbReference type="CDD" id="cd02440">
    <property type="entry name" value="AdoMet_MTases"/>
    <property type="match status" value="1"/>
</dbReference>
<dbReference type="GO" id="GO:0032259">
    <property type="term" value="P:methylation"/>
    <property type="evidence" value="ECO:0007669"/>
    <property type="project" value="UniProtKB-KW"/>
</dbReference>
<dbReference type="PROSITE" id="PS50206">
    <property type="entry name" value="RHODANESE_3"/>
    <property type="match status" value="1"/>
</dbReference>
<name>D7FQG6_ECTSI</name>
<feature type="signal peptide" evidence="2">
    <location>
        <begin position="1"/>
        <end position="32"/>
    </location>
</feature>
<dbReference type="SUPFAM" id="SSF53335">
    <property type="entry name" value="S-adenosyl-L-methionine-dependent methyltransferases"/>
    <property type="match status" value="1"/>
</dbReference>
<keyword evidence="2" id="KW-0732">Signal</keyword>
<evidence type="ECO:0000256" key="1">
    <source>
        <dbReference type="SAM" id="MobiDB-lite"/>
    </source>
</evidence>
<dbReference type="GO" id="GO:0008168">
    <property type="term" value="F:methyltransferase activity"/>
    <property type="evidence" value="ECO:0007669"/>
    <property type="project" value="UniProtKB-KW"/>
</dbReference>
<dbReference type="EMBL" id="FN648375">
    <property type="protein sequence ID" value="CBJ48498.1"/>
    <property type="molecule type" value="Genomic_DNA"/>
</dbReference>
<dbReference type="InterPro" id="IPR001763">
    <property type="entry name" value="Rhodanese-like_dom"/>
</dbReference>
<reference evidence="4 5" key="1">
    <citation type="journal article" date="2010" name="Nature">
        <title>The Ectocarpus genome and the independent evolution of multicellularity in brown algae.</title>
        <authorList>
            <person name="Cock J.M."/>
            <person name="Sterck L."/>
            <person name="Rouze P."/>
            <person name="Scornet D."/>
            <person name="Allen A.E."/>
            <person name="Amoutzias G."/>
            <person name="Anthouard V."/>
            <person name="Artiguenave F."/>
            <person name="Aury J.M."/>
            <person name="Badger J.H."/>
            <person name="Beszteri B."/>
            <person name="Billiau K."/>
            <person name="Bonnet E."/>
            <person name="Bothwell J.H."/>
            <person name="Bowler C."/>
            <person name="Boyen C."/>
            <person name="Brownlee C."/>
            <person name="Carrano C.J."/>
            <person name="Charrier B."/>
            <person name="Cho G.Y."/>
            <person name="Coelho S.M."/>
            <person name="Collen J."/>
            <person name="Corre E."/>
            <person name="Da Silva C."/>
            <person name="Delage L."/>
            <person name="Delaroque N."/>
            <person name="Dittami S.M."/>
            <person name="Doulbeau S."/>
            <person name="Elias M."/>
            <person name="Farnham G."/>
            <person name="Gachon C.M."/>
            <person name="Gschloessl B."/>
            <person name="Heesch S."/>
            <person name="Jabbari K."/>
            <person name="Jubin C."/>
            <person name="Kawai H."/>
            <person name="Kimura K."/>
            <person name="Kloareg B."/>
            <person name="Kupper F.C."/>
            <person name="Lang D."/>
            <person name="Le Bail A."/>
            <person name="Leblanc C."/>
            <person name="Lerouge P."/>
            <person name="Lohr M."/>
            <person name="Lopez P.J."/>
            <person name="Martens C."/>
            <person name="Maumus F."/>
            <person name="Michel G."/>
            <person name="Miranda-Saavedra D."/>
            <person name="Morales J."/>
            <person name="Moreau H."/>
            <person name="Motomura T."/>
            <person name="Nagasato C."/>
            <person name="Napoli C.A."/>
            <person name="Nelson D.R."/>
            <person name="Nyvall-Collen P."/>
            <person name="Peters A.F."/>
            <person name="Pommier C."/>
            <person name="Potin P."/>
            <person name="Poulain J."/>
            <person name="Quesneville H."/>
            <person name="Read B."/>
            <person name="Rensing S.A."/>
            <person name="Ritter A."/>
            <person name="Rousvoal S."/>
            <person name="Samanta M."/>
            <person name="Samson G."/>
            <person name="Schroeder D.C."/>
            <person name="Segurens B."/>
            <person name="Strittmatter M."/>
            <person name="Tonon T."/>
            <person name="Tregear J.W."/>
            <person name="Valentin K."/>
            <person name="von Dassow P."/>
            <person name="Yamagishi T."/>
            <person name="Van de Peer Y."/>
            <person name="Wincker P."/>
        </authorList>
    </citation>
    <scope>NUCLEOTIDE SEQUENCE [LARGE SCALE GENOMIC DNA]</scope>
    <source>
        <strain evidence="5">Ec32 / CCAP1310/4</strain>
    </source>
</reference>
<evidence type="ECO:0000256" key="2">
    <source>
        <dbReference type="SAM" id="SignalP"/>
    </source>
</evidence>
<dbReference type="CDD" id="cd00158">
    <property type="entry name" value="RHOD"/>
    <property type="match status" value="1"/>
</dbReference>
<dbReference type="Proteomes" id="UP000002630">
    <property type="component" value="Linkage Group LG02"/>
</dbReference>
<organism evidence="4 5">
    <name type="scientific">Ectocarpus siliculosus</name>
    <name type="common">Brown alga</name>
    <name type="synonym">Conferva siliculosa</name>
    <dbReference type="NCBI Taxonomy" id="2880"/>
    <lineage>
        <taxon>Eukaryota</taxon>
        <taxon>Sar</taxon>
        <taxon>Stramenopiles</taxon>
        <taxon>Ochrophyta</taxon>
        <taxon>PX clade</taxon>
        <taxon>Phaeophyceae</taxon>
        <taxon>Ectocarpales</taxon>
        <taxon>Ectocarpaceae</taxon>
        <taxon>Ectocarpus</taxon>
    </lineage>
</organism>
<protein>
    <submittedName>
        <fullName evidence="4">Tellurite resistance methyltransferase, TehB, core</fullName>
    </submittedName>
</protein>
<feature type="domain" description="Rhodanese" evidence="3">
    <location>
        <begin position="127"/>
        <end position="168"/>
    </location>
</feature>
<dbReference type="SUPFAM" id="SSF52821">
    <property type="entry name" value="Rhodanese/Cell cycle control phosphatase"/>
    <property type="match status" value="1"/>
</dbReference>
<dbReference type="InterPro" id="IPR041698">
    <property type="entry name" value="Methyltransf_25"/>
</dbReference>
<dbReference type="InParanoid" id="D7FQG6"/>
<dbReference type="EMBL" id="FN649727">
    <property type="protein sequence ID" value="CBJ48498.1"/>
    <property type="molecule type" value="Genomic_DNA"/>
</dbReference>
<dbReference type="Gene3D" id="3.40.50.150">
    <property type="entry name" value="Vaccinia Virus protein VP39"/>
    <property type="match status" value="1"/>
</dbReference>
<dbReference type="OrthoDB" id="74240at2759"/>
<keyword evidence="4" id="KW-0489">Methyltransferase</keyword>
<dbReference type="AlphaFoldDB" id="D7FQG6"/>
<gene>
    <name evidence="4" type="ORF">Esi_0002_0348</name>
</gene>
<accession>D7FQG6</accession>
<dbReference type="InterPro" id="IPR036873">
    <property type="entry name" value="Rhodanese-like_dom_sf"/>
</dbReference>
<dbReference type="InterPro" id="IPR029063">
    <property type="entry name" value="SAM-dependent_MTases_sf"/>
</dbReference>
<keyword evidence="4" id="KW-0808">Transferase</keyword>
<evidence type="ECO:0000313" key="4">
    <source>
        <dbReference type="EMBL" id="CBJ48498.1"/>
    </source>
</evidence>
<evidence type="ECO:0000313" key="5">
    <source>
        <dbReference type="Proteomes" id="UP000002630"/>
    </source>
</evidence>
<evidence type="ECO:0000259" key="3">
    <source>
        <dbReference type="PROSITE" id="PS50206"/>
    </source>
</evidence>
<sequence length="489" mass="52553">MGAARSTPTLLHRCLSLLLLLLLQMQMGMVCCFVVPPHPSGGIPSIETSNSIRPLPTTATSYTTVVAASRAGAEATSCTTAIVAGTAADDSIKSQTRTTPCAGAAGASPDPFATRSEFQEFVGRRKSGSRRVVLDLRPRADFRREHLEGSTSIPVDELEPRLLELPPPFAQPVNIVGSQQELRTARDFLTNKGWQIEEEVDLSVAACTKDPAHPTEAWPTETGSTSLQVWRANDFLEFCMDRFVLPSGHDASPFPGKGLVLDLGCGSGRDTVYMAQRLPPGTRVVGVDNHSYALERGARLAERWLEDTSSGEVAGGSGGGGGSEQGATRSQQETQTGCLGGVTSGAVGRSDTDGSEGATKGNPPEVRQRACEWSLADLRKEGSLDGMRASIVHGHRFKCERLLPLLRDHVLLPGGYFIWSTFLDTGSENLVPPWRPSRMMRPGELADIFSGDGFEILVDEQGELPTRGSTVPANFFACRKRLATPTKEY</sequence>
<feature type="chain" id="PRO_5003095403" evidence="2">
    <location>
        <begin position="33"/>
        <end position="489"/>
    </location>
</feature>
<proteinExistence type="predicted"/>
<keyword evidence="5" id="KW-1185">Reference proteome</keyword>
<feature type="compositionally biased region" description="Gly residues" evidence="1">
    <location>
        <begin position="313"/>
        <end position="324"/>
    </location>
</feature>
<dbReference type="Pfam" id="PF13649">
    <property type="entry name" value="Methyltransf_25"/>
    <property type="match status" value="1"/>
</dbReference>
<dbReference type="Gene3D" id="3.40.250.10">
    <property type="entry name" value="Rhodanese-like domain"/>
    <property type="match status" value="1"/>
</dbReference>